<dbReference type="PANTHER" id="PTHR37957">
    <property type="entry name" value="BLR7070 PROTEIN"/>
    <property type="match status" value="1"/>
</dbReference>
<dbReference type="Pfam" id="PF13449">
    <property type="entry name" value="Phytase-like"/>
    <property type="match status" value="1"/>
</dbReference>
<organism evidence="2 3">
    <name type="scientific">Deinococcus sedimenti</name>
    <dbReference type="NCBI Taxonomy" id="1867090"/>
    <lineage>
        <taxon>Bacteria</taxon>
        <taxon>Thermotogati</taxon>
        <taxon>Deinococcota</taxon>
        <taxon>Deinococci</taxon>
        <taxon>Deinococcales</taxon>
        <taxon>Deinococcaceae</taxon>
        <taxon>Deinococcus</taxon>
    </lineage>
</organism>
<dbReference type="Proteomes" id="UP000644548">
    <property type="component" value="Unassembled WGS sequence"/>
</dbReference>
<name>A0ABQ2S0Y9_9DEIO</name>
<protein>
    <recommendedName>
        <fullName evidence="1">Phytase-like domain-containing protein</fullName>
    </recommendedName>
</protein>
<accession>A0ABQ2S0Y9</accession>
<evidence type="ECO:0000259" key="1">
    <source>
        <dbReference type="Pfam" id="PF13449"/>
    </source>
</evidence>
<dbReference type="SUPFAM" id="SSF75011">
    <property type="entry name" value="3-carboxy-cis,cis-mucoante lactonizing enzyme"/>
    <property type="match status" value="1"/>
</dbReference>
<dbReference type="EMBL" id="BMQN01000001">
    <property type="protein sequence ID" value="GGR86494.1"/>
    <property type="molecule type" value="Genomic_DNA"/>
</dbReference>
<feature type="domain" description="Phytase-like" evidence="1">
    <location>
        <begin position="64"/>
        <end position="399"/>
    </location>
</feature>
<dbReference type="PANTHER" id="PTHR37957:SF1">
    <property type="entry name" value="PHYTASE-LIKE DOMAIN-CONTAINING PROTEIN"/>
    <property type="match status" value="1"/>
</dbReference>
<evidence type="ECO:0000313" key="3">
    <source>
        <dbReference type="Proteomes" id="UP000644548"/>
    </source>
</evidence>
<sequence length="422" mass="44589">MSACSLTEAGDGLPGTPTADGKVRVLRSASLPATSLTALGYSDAQLASSKVNGLRSTDLPAIGSGLTVLPDGSFLGITDRGPNEDHLDAAGKVDGKTFPLPQFSPTLVRFRVDGARIVPTEYRPLRDRDGQGITGLTNVTGEELPFRSAAATTPLPFNVNGMDTEALARFPDGRLLVAEETSPSVAVLSAQGDVLIRYTPQGKTLDGAAYPVRPILPGVYLNRRVNRGFENLSLSADGKTAWVTLQSPMGDTKTPAYAASRVLRTLKLDVTDPLNARVTGEYLTLGSSISDYPASKKQADLKVSDTTWISGNKLLLLERASGLVRLYVEDFSAATDILNRTDESTLTLEAAPELSALGVRASTRTLVFQSTDAGITDDKLEGVVLVTPSVVALTNDNDFGIGDNTTGAPSRVWLVQLGTALR</sequence>
<dbReference type="RefSeq" id="WP_229783668.1">
    <property type="nucleotide sequence ID" value="NZ_BMQN01000001.1"/>
</dbReference>
<gene>
    <name evidence="2" type="ORF">GCM10008960_12060</name>
</gene>
<evidence type="ECO:0000313" key="2">
    <source>
        <dbReference type="EMBL" id="GGR86494.1"/>
    </source>
</evidence>
<keyword evidence="3" id="KW-1185">Reference proteome</keyword>
<reference evidence="3" key="1">
    <citation type="journal article" date="2019" name="Int. J. Syst. Evol. Microbiol.">
        <title>The Global Catalogue of Microorganisms (GCM) 10K type strain sequencing project: providing services to taxonomists for standard genome sequencing and annotation.</title>
        <authorList>
            <consortium name="The Broad Institute Genomics Platform"/>
            <consortium name="The Broad Institute Genome Sequencing Center for Infectious Disease"/>
            <person name="Wu L."/>
            <person name="Ma J."/>
        </authorList>
    </citation>
    <scope>NUCLEOTIDE SEQUENCE [LARGE SCALE GENOMIC DNA]</scope>
    <source>
        <strain evidence="3">JCM 31405</strain>
    </source>
</reference>
<comment type="caution">
    <text evidence="2">The sequence shown here is derived from an EMBL/GenBank/DDBJ whole genome shotgun (WGS) entry which is preliminary data.</text>
</comment>
<dbReference type="InterPro" id="IPR027372">
    <property type="entry name" value="Phytase-like_dom"/>
</dbReference>
<proteinExistence type="predicted"/>